<sequence length="351" mass="36893">MSAGSAARARAAAGGGGAVRPADAASSGAGVRTDCVRPARGGVTGPGAARAGGAAGAALDGLAGAARRTRGEDGETVGRARVEAMERDLRARLVARYGTSDLGAVDRAERRAGPLRVPVRFHVITDGTEGALPDAVAGRQVDALNVAYGGRRGGADTRVAFHLAGIDRTNNPTWFREPKQQQRQLKRALRRGGPGVLNLYTAAVGSDVLGFSTFPEAYRKEPVLDGVVVDYRSVPGGTFHPYDLGFTAVHEIGHWLGLYHTFENGCTPPGDQVDDTPYEASATNGCPMRKDTCPQPGDDPVHNFMDYAPDACMREFTAGQGRRVRALWAAYRGRAAGSGRGRAARSVGRDR</sequence>
<keyword evidence="2 11" id="KW-0645">Protease</keyword>
<dbReference type="GO" id="GO:0046872">
    <property type="term" value="F:metal ion binding"/>
    <property type="evidence" value="ECO:0007669"/>
    <property type="project" value="UniProtKB-KW"/>
</dbReference>
<evidence type="ECO:0000313" key="12">
    <source>
        <dbReference type="Proteomes" id="UP000261811"/>
    </source>
</evidence>
<keyword evidence="3" id="KW-0479">Metal-binding</keyword>
<protein>
    <submittedName>
        <fullName evidence="11">Zinc metalloprotease</fullName>
    </submittedName>
</protein>
<evidence type="ECO:0000256" key="1">
    <source>
        <dbReference type="ARBA" id="ARBA00008721"/>
    </source>
</evidence>
<evidence type="ECO:0000256" key="7">
    <source>
        <dbReference type="ARBA" id="ARBA00023049"/>
    </source>
</evidence>
<dbReference type="AlphaFoldDB" id="A0A372JS83"/>
<keyword evidence="5" id="KW-0378">Hydrolase</keyword>
<gene>
    <name evidence="11" type="ORF">DZF91_04180</name>
</gene>
<dbReference type="GO" id="GO:0008237">
    <property type="term" value="F:metallopeptidase activity"/>
    <property type="evidence" value="ECO:0007669"/>
    <property type="project" value="UniProtKB-KW"/>
</dbReference>
<organism evidence="11 12">
    <name type="scientific">Actinomadura logoneensis</name>
    <dbReference type="NCBI Taxonomy" id="2293572"/>
    <lineage>
        <taxon>Bacteria</taxon>
        <taxon>Bacillati</taxon>
        <taxon>Actinomycetota</taxon>
        <taxon>Actinomycetes</taxon>
        <taxon>Streptosporangiales</taxon>
        <taxon>Thermomonosporaceae</taxon>
        <taxon>Actinomadura</taxon>
    </lineage>
</organism>
<proteinExistence type="inferred from homology"/>
<keyword evidence="8" id="KW-1015">Disulfide bond</keyword>
<evidence type="ECO:0000313" key="11">
    <source>
        <dbReference type="EMBL" id="RFU42893.1"/>
    </source>
</evidence>
<name>A0A372JS83_9ACTN</name>
<dbReference type="OrthoDB" id="6278496at2"/>
<dbReference type="InterPro" id="IPR008754">
    <property type="entry name" value="Peptidase_M43"/>
</dbReference>
<feature type="domain" description="Peptidase M43 pregnancy-associated plasma-A" evidence="10">
    <location>
        <begin position="247"/>
        <end position="326"/>
    </location>
</feature>
<evidence type="ECO:0000256" key="5">
    <source>
        <dbReference type="ARBA" id="ARBA00022801"/>
    </source>
</evidence>
<dbReference type="SUPFAM" id="SSF55486">
    <property type="entry name" value="Metalloproteases ('zincins'), catalytic domain"/>
    <property type="match status" value="1"/>
</dbReference>
<keyword evidence="7 11" id="KW-0482">Metalloprotease</keyword>
<evidence type="ECO:0000256" key="2">
    <source>
        <dbReference type="ARBA" id="ARBA00022670"/>
    </source>
</evidence>
<evidence type="ECO:0000259" key="10">
    <source>
        <dbReference type="Pfam" id="PF05572"/>
    </source>
</evidence>
<dbReference type="GO" id="GO:0006508">
    <property type="term" value="P:proteolysis"/>
    <property type="evidence" value="ECO:0007669"/>
    <property type="project" value="UniProtKB-KW"/>
</dbReference>
<dbReference type="Pfam" id="PF05572">
    <property type="entry name" value="Peptidase_M43"/>
    <property type="match status" value="1"/>
</dbReference>
<dbReference type="Gene3D" id="3.40.390.10">
    <property type="entry name" value="Collagenase (Catalytic Domain)"/>
    <property type="match status" value="1"/>
</dbReference>
<comment type="caution">
    <text evidence="11">The sequence shown here is derived from an EMBL/GenBank/DDBJ whole genome shotgun (WGS) entry which is preliminary data.</text>
</comment>
<dbReference type="PANTHER" id="PTHR47466">
    <property type="match status" value="1"/>
</dbReference>
<dbReference type="EMBL" id="QURH01000086">
    <property type="protein sequence ID" value="RFU42893.1"/>
    <property type="molecule type" value="Genomic_DNA"/>
</dbReference>
<feature type="compositionally biased region" description="Low complexity" evidence="9">
    <location>
        <begin position="1"/>
        <end position="12"/>
    </location>
</feature>
<keyword evidence="6" id="KW-0862">Zinc</keyword>
<dbReference type="CDD" id="cd04275">
    <property type="entry name" value="ZnMc_pappalysin_like"/>
    <property type="match status" value="1"/>
</dbReference>
<reference evidence="11 12" key="1">
    <citation type="submission" date="2018-08" db="EMBL/GenBank/DDBJ databases">
        <title>Actinomadura jelena sp. nov., a novel Actinomycete isolated from soil in Chad.</title>
        <authorList>
            <person name="Shi L."/>
        </authorList>
    </citation>
    <scope>NUCLEOTIDE SEQUENCE [LARGE SCALE GENOMIC DNA]</scope>
    <source>
        <strain evidence="11 12">NEAU-G17</strain>
    </source>
</reference>
<evidence type="ECO:0000256" key="6">
    <source>
        <dbReference type="ARBA" id="ARBA00022833"/>
    </source>
</evidence>
<evidence type="ECO:0000256" key="3">
    <source>
        <dbReference type="ARBA" id="ARBA00022723"/>
    </source>
</evidence>
<accession>A0A372JS83</accession>
<dbReference type="PANTHER" id="PTHR47466:SF1">
    <property type="entry name" value="METALLOPROTEASE MEP1 (AFU_ORTHOLOGUE AFUA_1G07730)-RELATED"/>
    <property type="match status" value="1"/>
</dbReference>
<evidence type="ECO:0000256" key="8">
    <source>
        <dbReference type="ARBA" id="ARBA00023157"/>
    </source>
</evidence>
<keyword evidence="12" id="KW-1185">Reference proteome</keyword>
<comment type="similarity">
    <text evidence="1">Belongs to the peptidase M43B family.</text>
</comment>
<evidence type="ECO:0000256" key="9">
    <source>
        <dbReference type="SAM" id="MobiDB-lite"/>
    </source>
</evidence>
<dbReference type="InterPro" id="IPR024079">
    <property type="entry name" value="MetalloPept_cat_dom_sf"/>
</dbReference>
<feature type="region of interest" description="Disordered" evidence="9">
    <location>
        <begin position="1"/>
        <end position="37"/>
    </location>
</feature>
<evidence type="ECO:0000256" key="4">
    <source>
        <dbReference type="ARBA" id="ARBA00022729"/>
    </source>
</evidence>
<keyword evidence="4" id="KW-0732">Signal</keyword>
<dbReference type="Proteomes" id="UP000261811">
    <property type="component" value="Unassembled WGS sequence"/>
</dbReference>